<sequence length="159" mass="17363">MAAVENERELTTTLNLGLRGIDTPGGISPAQQYLQKIEPSIRAIIDQVCAPGSGKAMLVIHRGPAQGSRFLLDAPSTSIGRSPESDVFFDDVTVSRKHARIERLHEDFTIIDSQSLNGTYVNSVSVTEKVLHMGDELQIGKFHALFFGNSQIKSLGEKK</sequence>
<dbReference type="RefSeq" id="WP_095698024.1">
    <property type="nucleotide sequence ID" value="NZ_CP016782.1"/>
</dbReference>
<dbReference type="SUPFAM" id="SSF49879">
    <property type="entry name" value="SMAD/FHA domain"/>
    <property type="match status" value="1"/>
</dbReference>
<gene>
    <name evidence="3" type="ORF">PHILAsVB114_03570</name>
</gene>
<feature type="domain" description="FHA" evidence="2">
    <location>
        <begin position="77"/>
        <end position="126"/>
    </location>
</feature>
<accession>A0A249LF35</accession>
<dbReference type="KEGG" id="plim:PHILAsVB114_03570"/>
<keyword evidence="4" id="KW-1185">Reference proteome</keyword>
<keyword evidence="1" id="KW-0597">Phosphoprotein</keyword>
<dbReference type="PROSITE" id="PS50006">
    <property type="entry name" value="FHA_DOMAIN"/>
    <property type="match status" value="1"/>
</dbReference>
<evidence type="ECO:0000313" key="4">
    <source>
        <dbReference type="Proteomes" id="UP000217221"/>
    </source>
</evidence>
<dbReference type="AlphaFoldDB" id="A0A249LF35"/>
<organism evidence="3 4">
    <name type="scientific">Candidatus Planktophila limnetica</name>
    <dbReference type="NCBI Taxonomy" id="573600"/>
    <lineage>
        <taxon>Bacteria</taxon>
        <taxon>Bacillati</taxon>
        <taxon>Actinomycetota</taxon>
        <taxon>Actinomycetes</taxon>
        <taxon>Candidatus Nanopelagicales</taxon>
        <taxon>Candidatus Nanopelagicaceae</taxon>
        <taxon>Candidatus Planktophila</taxon>
    </lineage>
</organism>
<dbReference type="InterPro" id="IPR000253">
    <property type="entry name" value="FHA_dom"/>
</dbReference>
<dbReference type="Proteomes" id="UP000217221">
    <property type="component" value="Chromosome"/>
</dbReference>
<proteinExistence type="predicted"/>
<dbReference type="InterPro" id="IPR008984">
    <property type="entry name" value="SMAD_FHA_dom_sf"/>
</dbReference>
<dbReference type="Gene3D" id="2.60.200.20">
    <property type="match status" value="1"/>
</dbReference>
<dbReference type="EMBL" id="CP016782">
    <property type="protein sequence ID" value="ASY27728.1"/>
    <property type="molecule type" value="Genomic_DNA"/>
</dbReference>
<name>A0A249LF35_9ACTN</name>
<dbReference type="SMART" id="SM00240">
    <property type="entry name" value="FHA"/>
    <property type="match status" value="1"/>
</dbReference>
<evidence type="ECO:0000259" key="2">
    <source>
        <dbReference type="PROSITE" id="PS50006"/>
    </source>
</evidence>
<dbReference type="InterPro" id="IPR050923">
    <property type="entry name" value="Cell_Proc_Reg/RNA_Proc"/>
</dbReference>
<evidence type="ECO:0000256" key="1">
    <source>
        <dbReference type="ARBA" id="ARBA00022553"/>
    </source>
</evidence>
<dbReference type="Pfam" id="PF00498">
    <property type="entry name" value="FHA"/>
    <property type="match status" value="1"/>
</dbReference>
<protein>
    <submittedName>
        <fullName evidence="3">FHA domain-containing protein</fullName>
    </submittedName>
</protein>
<dbReference type="PANTHER" id="PTHR23308">
    <property type="entry name" value="NUCLEAR INHIBITOR OF PROTEIN PHOSPHATASE-1"/>
    <property type="match status" value="1"/>
</dbReference>
<dbReference type="OrthoDB" id="9815925at2"/>
<reference evidence="3 4" key="1">
    <citation type="submission" date="2016-07" db="EMBL/GenBank/DDBJ databases">
        <title>High microdiversification within the ubiquitous acI lineage of Actinobacteria.</title>
        <authorList>
            <person name="Neuenschwander S.M."/>
            <person name="Salcher M."/>
            <person name="Ghai R."/>
            <person name="Pernthaler J."/>
        </authorList>
    </citation>
    <scope>NUCLEOTIDE SEQUENCE [LARGE SCALE GENOMIC DNA]</scope>
    <source>
        <strain evidence="3">MMS-VB-114</strain>
    </source>
</reference>
<evidence type="ECO:0000313" key="3">
    <source>
        <dbReference type="EMBL" id="ASY27728.1"/>
    </source>
</evidence>